<dbReference type="PANTHER" id="PTHR43798:SF24">
    <property type="entry name" value="CIS-3-ALKYL-4-ALKYLOXETAN-2-ONE DECARBOXYLASE"/>
    <property type="match status" value="1"/>
</dbReference>
<dbReference type="GO" id="GO:0016787">
    <property type="term" value="F:hydrolase activity"/>
    <property type="evidence" value="ECO:0007669"/>
    <property type="project" value="UniProtKB-KW"/>
</dbReference>
<dbReference type="InterPro" id="IPR029058">
    <property type="entry name" value="AB_hydrolase_fold"/>
</dbReference>
<dbReference type="InterPro" id="IPR050266">
    <property type="entry name" value="AB_hydrolase_sf"/>
</dbReference>
<evidence type="ECO:0000313" key="3">
    <source>
        <dbReference type="Proteomes" id="UP000594464"/>
    </source>
</evidence>
<dbReference type="Proteomes" id="UP000594464">
    <property type="component" value="Chromosome"/>
</dbReference>
<evidence type="ECO:0000259" key="1">
    <source>
        <dbReference type="Pfam" id="PF00561"/>
    </source>
</evidence>
<reference evidence="3" key="1">
    <citation type="submission" date="2020-02" db="EMBL/GenBank/DDBJ databases">
        <title>Genomic and physiological characterization of two novel Nitrospinaceae genera.</title>
        <authorList>
            <person name="Mueller A.J."/>
            <person name="Jung M.-Y."/>
            <person name="Strachan C.R."/>
            <person name="Herbold C.W."/>
            <person name="Kirkegaard R.H."/>
            <person name="Daims H."/>
        </authorList>
    </citation>
    <scope>NUCLEOTIDE SEQUENCE [LARGE SCALE GENOMIC DNA]</scope>
</reference>
<name>A0A7T0C427_9BACT</name>
<dbReference type="AlphaFoldDB" id="A0A7T0C427"/>
<dbReference type="SUPFAM" id="SSF53474">
    <property type="entry name" value="alpha/beta-Hydrolases"/>
    <property type="match status" value="1"/>
</dbReference>
<organism evidence="2 3">
    <name type="scientific">Candidatus Nitrohelix vancouverensis</name>
    <dbReference type="NCBI Taxonomy" id="2705534"/>
    <lineage>
        <taxon>Bacteria</taxon>
        <taxon>Pseudomonadati</taxon>
        <taxon>Nitrospinota/Tectimicrobiota group</taxon>
        <taxon>Nitrospinota</taxon>
        <taxon>Nitrospinia</taxon>
        <taxon>Nitrospinales</taxon>
        <taxon>Nitrospinaceae</taxon>
        <taxon>Candidatus Nitrohelix</taxon>
    </lineage>
</organism>
<protein>
    <submittedName>
        <fullName evidence="2">Alpha/beta fold hydrolase</fullName>
    </submittedName>
</protein>
<feature type="domain" description="AB hydrolase-1" evidence="1">
    <location>
        <begin position="36"/>
        <end position="134"/>
    </location>
</feature>
<dbReference type="PANTHER" id="PTHR43798">
    <property type="entry name" value="MONOACYLGLYCEROL LIPASE"/>
    <property type="match status" value="1"/>
</dbReference>
<sequence length="294" mass="33810">MVTDTSAFKSLYPFESHFLDLGANRYHYIDEGEGETLLMLHGNPTWSFYYRNLISAFKGRYRCIAPDHMGCGLSDKPQEYDYTLERHIDNLEALVDQLQLKRLTLLVHDWGGAIGMGLAVRRPELISRLIFFNTAAFLSDRIPFSINLCRVPLLGAALIRGLNAFARAALIRAAKHKDRLTAEVRAGYLAPYDSFANRIATLRFVQDIPMSADVPSYPVVKRIEENLAQFNTTPKMIIWGRKDFCFNFYFLNRWKEIYPDALVHEAVDAGHYVLEDAHERIIPWVEEFLEENAI</sequence>
<dbReference type="Gene3D" id="3.40.50.1820">
    <property type="entry name" value="alpha/beta hydrolase"/>
    <property type="match status" value="1"/>
</dbReference>
<keyword evidence="2" id="KW-0378">Hydrolase</keyword>
<gene>
    <name evidence="2" type="ORF">G3M78_12135</name>
</gene>
<dbReference type="KEGG" id="nva:G3M78_12135"/>
<dbReference type="PRINTS" id="PR00111">
    <property type="entry name" value="ABHYDROLASE"/>
</dbReference>
<dbReference type="InterPro" id="IPR000073">
    <property type="entry name" value="AB_hydrolase_1"/>
</dbReference>
<evidence type="ECO:0000313" key="2">
    <source>
        <dbReference type="EMBL" id="QPJ66100.1"/>
    </source>
</evidence>
<dbReference type="Pfam" id="PF00561">
    <property type="entry name" value="Abhydrolase_1"/>
    <property type="match status" value="1"/>
</dbReference>
<dbReference type="EMBL" id="CP048620">
    <property type="protein sequence ID" value="QPJ66100.1"/>
    <property type="molecule type" value="Genomic_DNA"/>
</dbReference>
<proteinExistence type="predicted"/>
<dbReference type="GO" id="GO:0016020">
    <property type="term" value="C:membrane"/>
    <property type="evidence" value="ECO:0007669"/>
    <property type="project" value="TreeGrafter"/>
</dbReference>
<accession>A0A7T0C427</accession>